<dbReference type="PROSITE" id="PS00135">
    <property type="entry name" value="TRYPSIN_SER"/>
    <property type="match status" value="1"/>
</dbReference>
<dbReference type="SUPFAM" id="SSF50494">
    <property type="entry name" value="Trypsin-like serine proteases"/>
    <property type="match status" value="1"/>
</dbReference>
<dbReference type="PANTHER" id="PTHR24252">
    <property type="entry name" value="ACROSIN-RELATED"/>
    <property type="match status" value="1"/>
</dbReference>
<dbReference type="EMBL" id="NCKV01004762">
    <property type="protein sequence ID" value="RWS24525.1"/>
    <property type="molecule type" value="Genomic_DNA"/>
</dbReference>
<dbReference type="FunFam" id="2.40.10.10:FF:000068">
    <property type="entry name" value="transmembrane protease serine 2"/>
    <property type="match status" value="1"/>
</dbReference>
<dbReference type="PROSITE" id="PS00134">
    <property type="entry name" value="TRYPSIN_HIS"/>
    <property type="match status" value="1"/>
</dbReference>
<keyword evidence="2" id="KW-0720">Serine protease</keyword>
<accession>A0A443SAU5</accession>
<evidence type="ECO:0000259" key="3">
    <source>
        <dbReference type="PROSITE" id="PS50240"/>
    </source>
</evidence>
<gene>
    <name evidence="4" type="ORF">B4U80_00182</name>
</gene>
<sequence length="255" mass="28895">MRKIFTVDSEITTANCDCGVEKINKRIVGGQVVNQFTKTWPVYLEDLDNTQFCTGSIISNKHVITAGHCTADREANDIKVVTLTLRKNESKPENIYYVNSVTRNVYFDGITLLYDLSILELTKPLDLNVITPVCLPPFELRKYGELLAMGWGRKQIDEKSLELREVTVKENDFKACNAFWKGILNYVIQFCAAENGKDTCQGDSGGPLMQKSNGKWFLVGNTSFGEKCAVYDYAVYVRISYFVNWIRQLSFTSKA</sequence>
<keyword evidence="2" id="KW-0378">Hydrolase</keyword>
<name>A0A443SAU5_9ACAR</name>
<reference evidence="4 5" key="1">
    <citation type="journal article" date="2018" name="Gigascience">
        <title>Genomes of trombidid mites reveal novel predicted allergens and laterally-transferred genes associated with secondary metabolism.</title>
        <authorList>
            <person name="Dong X."/>
            <person name="Chaisiri K."/>
            <person name="Xia D."/>
            <person name="Armstrong S.D."/>
            <person name="Fang Y."/>
            <person name="Donnelly M.J."/>
            <person name="Kadowaki T."/>
            <person name="McGarry J.W."/>
            <person name="Darby A.C."/>
            <person name="Makepeace B.L."/>
        </authorList>
    </citation>
    <scope>NUCLEOTIDE SEQUENCE [LARGE SCALE GENOMIC DNA]</scope>
    <source>
        <strain evidence="4">UoL-UT</strain>
    </source>
</reference>
<evidence type="ECO:0000256" key="2">
    <source>
        <dbReference type="RuleBase" id="RU363034"/>
    </source>
</evidence>
<dbReference type="PRINTS" id="PR00722">
    <property type="entry name" value="CHYMOTRYPSIN"/>
</dbReference>
<dbReference type="STRING" id="299467.A0A443SAU5"/>
<dbReference type="InterPro" id="IPR001314">
    <property type="entry name" value="Peptidase_S1A"/>
</dbReference>
<dbReference type="PANTHER" id="PTHR24252:SF7">
    <property type="entry name" value="HYALIN"/>
    <property type="match status" value="1"/>
</dbReference>
<feature type="domain" description="Peptidase S1" evidence="3">
    <location>
        <begin position="27"/>
        <end position="251"/>
    </location>
</feature>
<dbReference type="PROSITE" id="PS50240">
    <property type="entry name" value="TRYPSIN_DOM"/>
    <property type="match status" value="1"/>
</dbReference>
<keyword evidence="1" id="KW-1015">Disulfide bond</keyword>
<dbReference type="InterPro" id="IPR001254">
    <property type="entry name" value="Trypsin_dom"/>
</dbReference>
<dbReference type="AlphaFoldDB" id="A0A443SAU5"/>
<dbReference type="Proteomes" id="UP000288716">
    <property type="component" value="Unassembled WGS sequence"/>
</dbReference>
<dbReference type="GO" id="GO:0004252">
    <property type="term" value="F:serine-type endopeptidase activity"/>
    <property type="evidence" value="ECO:0007669"/>
    <property type="project" value="InterPro"/>
</dbReference>
<dbReference type="InterPro" id="IPR018114">
    <property type="entry name" value="TRYPSIN_HIS"/>
</dbReference>
<protein>
    <submittedName>
        <fullName evidence="4">Chymotrypsin-like protease CTRL-1</fullName>
    </submittedName>
</protein>
<dbReference type="InterPro" id="IPR033116">
    <property type="entry name" value="TRYPSIN_SER"/>
</dbReference>
<dbReference type="GO" id="GO:0006508">
    <property type="term" value="P:proteolysis"/>
    <property type="evidence" value="ECO:0007669"/>
    <property type="project" value="UniProtKB-KW"/>
</dbReference>
<dbReference type="OrthoDB" id="6485747at2759"/>
<dbReference type="Gene3D" id="2.40.10.10">
    <property type="entry name" value="Trypsin-like serine proteases"/>
    <property type="match status" value="1"/>
</dbReference>
<evidence type="ECO:0000313" key="5">
    <source>
        <dbReference type="Proteomes" id="UP000288716"/>
    </source>
</evidence>
<evidence type="ECO:0000256" key="1">
    <source>
        <dbReference type="ARBA" id="ARBA00023157"/>
    </source>
</evidence>
<dbReference type="Pfam" id="PF00089">
    <property type="entry name" value="Trypsin"/>
    <property type="match status" value="1"/>
</dbReference>
<evidence type="ECO:0000313" key="4">
    <source>
        <dbReference type="EMBL" id="RWS24525.1"/>
    </source>
</evidence>
<comment type="caution">
    <text evidence="4">The sequence shown here is derived from an EMBL/GenBank/DDBJ whole genome shotgun (WGS) entry which is preliminary data.</text>
</comment>
<dbReference type="InterPro" id="IPR043504">
    <property type="entry name" value="Peptidase_S1_PA_chymotrypsin"/>
</dbReference>
<keyword evidence="5" id="KW-1185">Reference proteome</keyword>
<dbReference type="VEuPathDB" id="VectorBase:LDEU007516"/>
<keyword evidence="2 4" id="KW-0645">Protease</keyword>
<organism evidence="4 5">
    <name type="scientific">Leptotrombidium deliense</name>
    <dbReference type="NCBI Taxonomy" id="299467"/>
    <lineage>
        <taxon>Eukaryota</taxon>
        <taxon>Metazoa</taxon>
        <taxon>Ecdysozoa</taxon>
        <taxon>Arthropoda</taxon>
        <taxon>Chelicerata</taxon>
        <taxon>Arachnida</taxon>
        <taxon>Acari</taxon>
        <taxon>Acariformes</taxon>
        <taxon>Trombidiformes</taxon>
        <taxon>Prostigmata</taxon>
        <taxon>Anystina</taxon>
        <taxon>Parasitengona</taxon>
        <taxon>Trombiculoidea</taxon>
        <taxon>Trombiculidae</taxon>
        <taxon>Leptotrombidium</taxon>
    </lineage>
</organism>
<dbReference type="InterPro" id="IPR009003">
    <property type="entry name" value="Peptidase_S1_PA"/>
</dbReference>
<proteinExistence type="predicted"/>
<dbReference type="CDD" id="cd00190">
    <property type="entry name" value="Tryp_SPc"/>
    <property type="match status" value="1"/>
</dbReference>
<dbReference type="SMART" id="SM00020">
    <property type="entry name" value="Tryp_SPc"/>
    <property type="match status" value="1"/>
</dbReference>